<comment type="caution">
    <text evidence="7">The sequence shown here is derived from an EMBL/GenBank/DDBJ whole genome shotgun (WGS) entry which is preliminary data.</text>
</comment>
<evidence type="ECO:0000256" key="3">
    <source>
        <dbReference type="ARBA" id="ARBA00023027"/>
    </source>
</evidence>
<dbReference type="GO" id="GO:0003714">
    <property type="term" value="F:transcription corepressor activity"/>
    <property type="evidence" value="ECO:0007669"/>
    <property type="project" value="InterPro"/>
</dbReference>
<gene>
    <name evidence="7" type="ORF">A2519_11935</name>
</gene>
<dbReference type="InterPro" id="IPR036291">
    <property type="entry name" value="NAD(P)-bd_dom_sf"/>
</dbReference>
<dbReference type="InterPro" id="IPR043322">
    <property type="entry name" value="CtBP"/>
</dbReference>
<dbReference type="GO" id="GO:0016616">
    <property type="term" value="F:oxidoreductase activity, acting on the CH-OH group of donors, NAD or NADP as acceptor"/>
    <property type="evidence" value="ECO:0007669"/>
    <property type="project" value="InterPro"/>
</dbReference>
<dbReference type="AlphaFoldDB" id="A0A1F7FIT3"/>
<dbReference type="FunFam" id="3.40.50.720:FF:000203">
    <property type="entry name" value="D-3-phosphoglycerate dehydrogenase (SerA)"/>
    <property type="match status" value="1"/>
</dbReference>
<evidence type="ECO:0000256" key="2">
    <source>
        <dbReference type="ARBA" id="ARBA00023002"/>
    </source>
</evidence>
<dbReference type="CDD" id="cd05299">
    <property type="entry name" value="CtBP_dh"/>
    <property type="match status" value="1"/>
</dbReference>
<organism evidence="7 8">
    <name type="scientific">Candidatus Raymondbacteria bacterium RIFOXYD12_FULL_49_13</name>
    <dbReference type="NCBI Taxonomy" id="1817890"/>
    <lineage>
        <taxon>Bacteria</taxon>
        <taxon>Raymondiibacteriota</taxon>
    </lineage>
</organism>
<feature type="domain" description="D-isomer specific 2-hydroxyacid dehydrogenase catalytic" evidence="5">
    <location>
        <begin position="17"/>
        <end position="317"/>
    </location>
</feature>
<dbReference type="EMBL" id="MFYX01000026">
    <property type="protein sequence ID" value="OGK06590.1"/>
    <property type="molecule type" value="Genomic_DNA"/>
</dbReference>
<reference evidence="7 8" key="1">
    <citation type="journal article" date="2016" name="Nat. Commun.">
        <title>Thousands of microbial genomes shed light on interconnected biogeochemical processes in an aquifer system.</title>
        <authorList>
            <person name="Anantharaman K."/>
            <person name="Brown C.T."/>
            <person name="Hug L.A."/>
            <person name="Sharon I."/>
            <person name="Castelle C.J."/>
            <person name="Probst A.J."/>
            <person name="Thomas B.C."/>
            <person name="Singh A."/>
            <person name="Wilkins M.J."/>
            <person name="Karaoz U."/>
            <person name="Brodie E.L."/>
            <person name="Williams K.H."/>
            <person name="Hubbard S.S."/>
            <person name="Banfield J.F."/>
        </authorList>
    </citation>
    <scope>NUCLEOTIDE SEQUENCE [LARGE SCALE GENOMIC DNA]</scope>
</reference>
<evidence type="ECO:0000313" key="7">
    <source>
        <dbReference type="EMBL" id="OGK06590.1"/>
    </source>
</evidence>
<keyword evidence="3" id="KW-0520">NAD</keyword>
<dbReference type="PANTHER" id="PTHR42789:SF1">
    <property type="entry name" value="D-ISOMER SPECIFIC 2-HYDROXYACID DEHYDROGENASE FAMILY PROTEIN (AFU_ORTHOLOGUE AFUA_6G10090)"/>
    <property type="match status" value="1"/>
</dbReference>
<dbReference type="PANTHER" id="PTHR42789">
    <property type="entry name" value="D-ISOMER SPECIFIC 2-HYDROXYACID DEHYDROGENASE FAMILY PROTEIN (AFU_ORTHOLOGUE AFUA_6G10090)"/>
    <property type="match status" value="1"/>
</dbReference>
<name>A0A1F7FIT3_UNCRA</name>
<feature type="domain" description="D-isomer specific 2-hydroxyacid dehydrogenase NAD-binding" evidence="6">
    <location>
        <begin position="108"/>
        <end position="285"/>
    </location>
</feature>
<keyword evidence="2 4" id="KW-0560">Oxidoreductase</keyword>
<dbReference type="Pfam" id="PF00389">
    <property type="entry name" value="2-Hacid_dh"/>
    <property type="match status" value="1"/>
</dbReference>
<dbReference type="PROSITE" id="PS00671">
    <property type="entry name" value="D_2_HYDROXYACID_DH_3"/>
    <property type="match status" value="1"/>
</dbReference>
<protein>
    <recommendedName>
        <fullName evidence="9">Hydroxyacid dehydrogenase</fullName>
    </recommendedName>
</protein>
<evidence type="ECO:0000313" key="8">
    <source>
        <dbReference type="Proteomes" id="UP000179243"/>
    </source>
</evidence>
<evidence type="ECO:0000259" key="6">
    <source>
        <dbReference type="Pfam" id="PF02826"/>
    </source>
</evidence>
<dbReference type="Gene3D" id="3.40.50.720">
    <property type="entry name" value="NAD(P)-binding Rossmann-like Domain"/>
    <property type="match status" value="2"/>
</dbReference>
<evidence type="ECO:0000256" key="4">
    <source>
        <dbReference type="RuleBase" id="RU003719"/>
    </source>
</evidence>
<dbReference type="InterPro" id="IPR050857">
    <property type="entry name" value="D-2-hydroxyacid_DH"/>
</dbReference>
<comment type="similarity">
    <text evidence="1 4">Belongs to the D-isomer specific 2-hydroxyacid dehydrogenase family.</text>
</comment>
<sequence>MKVVILEDRYANHDPEKSVFAKLDAEVVEAGGVSGKEEILKLCKDADGITVNLAPLTAEIIQGLDKCKVIARYGVGFDSVDAAACTKKGIRLVNVPDYCMEDVSDQAFALFMGCVRKVALRDRQVRAGMWNIGRQDPMYRIKGKTFGLAGYGNIPRTLHRKLKGFNLGRVLVFDPFVPVDAVKQTGAEPVDFDTLVKESDFISCHVPLNDKTRHLFNAQAFAKMKKTAIFINTSRGGLVDTAALFNALKNKVINCAGLDVHEQEPVPKDYSLFQLDNVILSDHAGWYSEESQIELQTKAAQAVVDVLQGKMPKSVVNKEVLTK</sequence>
<accession>A0A1F7FIT3</accession>
<evidence type="ECO:0000259" key="5">
    <source>
        <dbReference type="Pfam" id="PF00389"/>
    </source>
</evidence>
<dbReference type="Proteomes" id="UP000179243">
    <property type="component" value="Unassembled WGS sequence"/>
</dbReference>
<dbReference type="InterPro" id="IPR006139">
    <property type="entry name" value="D-isomer_2_OHA_DH_cat_dom"/>
</dbReference>
<dbReference type="InterPro" id="IPR006140">
    <property type="entry name" value="D-isomer_DH_NAD-bd"/>
</dbReference>
<dbReference type="Pfam" id="PF02826">
    <property type="entry name" value="2-Hacid_dh_C"/>
    <property type="match status" value="1"/>
</dbReference>
<evidence type="ECO:0008006" key="9">
    <source>
        <dbReference type="Google" id="ProtNLM"/>
    </source>
</evidence>
<dbReference type="GO" id="GO:0051287">
    <property type="term" value="F:NAD binding"/>
    <property type="evidence" value="ECO:0007669"/>
    <property type="project" value="InterPro"/>
</dbReference>
<dbReference type="InterPro" id="IPR029753">
    <property type="entry name" value="D-isomer_DH_CS"/>
</dbReference>
<dbReference type="SUPFAM" id="SSF51735">
    <property type="entry name" value="NAD(P)-binding Rossmann-fold domains"/>
    <property type="match status" value="1"/>
</dbReference>
<evidence type="ECO:0000256" key="1">
    <source>
        <dbReference type="ARBA" id="ARBA00005854"/>
    </source>
</evidence>
<proteinExistence type="inferred from homology"/>
<dbReference type="SUPFAM" id="SSF52283">
    <property type="entry name" value="Formate/glycerate dehydrogenase catalytic domain-like"/>
    <property type="match status" value="1"/>
</dbReference>